<keyword evidence="1" id="KW-0732">Signal</keyword>
<evidence type="ECO:0000313" key="2">
    <source>
        <dbReference type="EMBL" id="AFU98347.1"/>
    </source>
</evidence>
<evidence type="ECO:0000256" key="1">
    <source>
        <dbReference type="SAM" id="SignalP"/>
    </source>
</evidence>
<sequence length="109" mass="11784">MKCLLGWIVSGCLAGASVAQADNAEQALQQCVQLYVKQHILVQPDRDELVSRSLVHCQPHQQAYSGAVLIQLLSMDVPPRAHARALALTQGIKTALIWANDSVDELAAI</sequence>
<dbReference type="KEGG" id="saga:M5M_05710"/>
<proteinExistence type="predicted"/>
<dbReference type="RefSeq" id="WP_015046520.1">
    <property type="nucleotide sequence ID" value="NC_018868.3"/>
</dbReference>
<dbReference type="AlphaFoldDB" id="K4KWN7"/>
<dbReference type="EMBL" id="CP003746">
    <property type="protein sequence ID" value="AFU98347.1"/>
    <property type="molecule type" value="Genomic_DNA"/>
</dbReference>
<reference evidence="2 3" key="1">
    <citation type="journal article" date="2013" name="Genome Announc.">
        <title>Complete genome sequence of Simiduia agarivorans SA1(T), a marine bacterium able to degrade a variety of polysaccharides.</title>
        <authorList>
            <person name="Lin S.Y."/>
            <person name="Shieh W.Y."/>
            <person name="Chen J.S."/>
            <person name="Tang S.L."/>
        </authorList>
    </citation>
    <scope>NUCLEOTIDE SEQUENCE [LARGE SCALE GENOMIC DNA]</scope>
    <source>
        <strain evidence="3">DSM 21679 / JCM 13881 / BCRC 17597 / SA1</strain>
    </source>
</reference>
<organism evidence="2 3">
    <name type="scientific">Simiduia agarivorans (strain DSM 21679 / JCM 13881 / BCRC 17597 / SA1)</name>
    <dbReference type="NCBI Taxonomy" id="1117647"/>
    <lineage>
        <taxon>Bacteria</taxon>
        <taxon>Pseudomonadati</taxon>
        <taxon>Pseudomonadota</taxon>
        <taxon>Gammaproteobacteria</taxon>
        <taxon>Cellvibrionales</taxon>
        <taxon>Cellvibrionaceae</taxon>
        <taxon>Simiduia</taxon>
    </lineage>
</organism>
<accession>K4KWN7</accession>
<name>K4KWN7_SIMAS</name>
<protein>
    <submittedName>
        <fullName evidence="2">Uncharacterized protein</fullName>
    </submittedName>
</protein>
<evidence type="ECO:0000313" key="3">
    <source>
        <dbReference type="Proteomes" id="UP000000466"/>
    </source>
</evidence>
<feature type="signal peptide" evidence="1">
    <location>
        <begin position="1"/>
        <end position="21"/>
    </location>
</feature>
<keyword evidence="3" id="KW-1185">Reference proteome</keyword>
<dbReference type="HOGENOM" id="CLU_2182180_0_0_6"/>
<gene>
    <name evidence="2" type="ordered locus">M5M_05710</name>
</gene>
<dbReference type="Proteomes" id="UP000000466">
    <property type="component" value="Chromosome"/>
</dbReference>
<feature type="chain" id="PRO_5003878577" evidence="1">
    <location>
        <begin position="22"/>
        <end position="109"/>
    </location>
</feature>